<evidence type="ECO:0000256" key="1">
    <source>
        <dbReference type="SAM" id="MobiDB-lite"/>
    </source>
</evidence>
<name>A0ABD2LLI5_9BILA</name>
<feature type="compositionally biased region" description="Basic and acidic residues" evidence="1">
    <location>
        <begin position="730"/>
        <end position="755"/>
    </location>
</feature>
<feature type="region of interest" description="Disordered" evidence="1">
    <location>
        <begin position="160"/>
        <end position="201"/>
    </location>
</feature>
<dbReference type="PROSITE" id="PS51746">
    <property type="entry name" value="PPM_2"/>
    <property type="match status" value="1"/>
</dbReference>
<dbReference type="Gene3D" id="3.60.40.10">
    <property type="entry name" value="PPM-type phosphatase domain"/>
    <property type="match status" value="1"/>
</dbReference>
<feature type="compositionally biased region" description="Polar residues" evidence="1">
    <location>
        <begin position="539"/>
        <end position="548"/>
    </location>
</feature>
<feature type="region of interest" description="Disordered" evidence="1">
    <location>
        <begin position="927"/>
        <end position="970"/>
    </location>
</feature>
<feature type="compositionally biased region" description="Basic and acidic residues" evidence="1">
    <location>
        <begin position="952"/>
        <end position="970"/>
    </location>
</feature>
<sequence length="970" mass="108011">MSAFLRRRMRGLLRTTFSAANSTDTVSSFGGTDEQQQQQFHCDEVEEELMLMMKINGHKSGVGPSSESATVYERILNGKNGRRVENEPEVYSGKTGLDLPTIHLDKFETEVKACHTGPDGGLTKVQPIRQRAIATMAKLDDEEFSLSSLDEDETTEAVLPLSGRSRKGKRRAKNSLSRTPNDSFDILDNIDSKTNPEKTTTPRSFLGRYDWNNWDEAKAYGLSTSLYEKHPVTGLSAGHPIADVFGIVARENNSILALADGVNWGEGARLAARCAIRGAIEQLNLTIERDSLKTTNDVFHCLLGSFHAAHALILQEGGALTTLCVALVAPVRASSSFVLCACNVGDSLCFVFDDKNGVREVTLASHDIGQMRDMRDAGGALGPVDGRNPQLQNLTCSMTFVRDGDLVFITSDGISDNFDPVVGKFCVMKRSRGDSNEKENIVEATDAFLPPKPAQLFHKTKSAPPANGLLHFSLSPNPQLRSMVKRPAAILPSVGAMERHELMLLRMSDVISNGLGNHRPDNTFVFPTIAQHSNEIKPTNALRSSNPSADLASSRSSTTACSSLSGKDDDEQQQQKCSIDAATLCRNLIRFAYQLSAAKRRTLEDPELYRMRTHSKTEERLRRKVVRDMIMEMPGKLDHASVVAYKVGKWPRHAENHLLRRRVTEWEGGMELDGVFMERHGDREPNDEDDGGARIDDHPPQSCREENRFQLLECQTEKYERVNGDQRVFRQHQKREEEKAPKTIDKTLQKTEKIDRRRHHGRGSEARHTLGVDVSWLKRLVTSKHEQKEQQQQQMGVNEVNGSGCGEVMLNGQPQANCNGKCPKGWPSANGGVMKNGDNYSMNFSLRKLRLFGRPQQQPIASVDNELQHQRHTHEKEGTEQEQLNVPITTCTDQPNRQHLASNGAVKTAAHPPSVPRMGLGQLITMEDGRHQQDYCESEMEAQQMAANGGDEPLRERDENGGRKNPFDKK</sequence>
<dbReference type="InterPro" id="IPR036457">
    <property type="entry name" value="PPM-type-like_dom_sf"/>
</dbReference>
<dbReference type="PANTHER" id="PTHR21586:SF0">
    <property type="entry name" value="PP2C-LIKE DOMAIN-CONTAINING PROTEIN CG9801"/>
    <property type="match status" value="1"/>
</dbReference>
<feature type="region of interest" description="Disordered" evidence="1">
    <location>
        <begin position="539"/>
        <end position="573"/>
    </location>
</feature>
<evidence type="ECO:0000259" key="2">
    <source>
        <dbReference type="PROSITE" id="PS51746"/>
    </source>
</evidence>
<evidence type="ECO:0000313" key="3">
    <source>
        <dbReference type="EMBL" id="KAL3115961.1"/>
    </source>
</evidence>
<proteinExistence type="predicted"/>
<comment type="caution">
    <text evidence="3">The sequence shown here is derived from an EMBL/GenBank/DDBJ whole genome shotgun (WGS) entry which is preliminary data.</text>
</comment>
<protein>
    <recommendedName>
        <fullName evidence="2">PPM-type phosphatase domain-containing protein</fullName>
    </recommendedName>
</protein>
<feature type="region of interest" description="Disordered" evidence="1">
    <location>
        <begin position="730"/>
        <end position="769"/>
    </location>
</feature>
<dbReference type="InterPro" id="IPR001932">
    <property type="entry name" value="PPM-type_phosphatase-like_dom"/>
</dbReference>
<reference evidence="3 4" key="1">
    <citation type="submission" date="2024-10" db="EMBL/GenBank/DDBJ databases">
        <authorList>
            <person name="Kim D."/>
        </authorList>
    </citation>
    <scope>NUCLEOTIDE SEQUENCE [LARGE SCALE GENOMIC DNA]</scope>
    <source>
        <strain evidence="3">BH-2024</strain>
    </source>
</reference>
<feature type="domain" description="PPM-type phosphatase" evidence="2">
    <location>
        <begin position="219"/>
        <end position="530"/>
    </location>
</feature>
<feature type="compositionally biased region" description="Basic and acidic residues" evidence="1">
    <location>
        <begin position="691"/>
        <end position="704"/>
    </location>
</feature>
<dbReference type="SUPFAM" id="SSF81606">
    <property type="entry name" value="PP2C-like"/>
    <property type="match status" value="1"/>
</dbReference>
<feature type="region of interest" description="Disordered" evidence="1">
    <location>
        <begin position="679"/>
        <end position="704"/>
    </location>
</feature>
<dbReference type="InterPro" id="IPR053287">
    <property type="entry name" value="PP2C-like_domain"/>
</dbReference>
<accession>A0ABD2LLI5</accession>
<dbReference type="EMBL" id="JBICBT010000362">
    <property type="protein sequence ID" value="KAL3115961.1"/>
    <property type="molecule type" value="Genomic_DNA"/>
</dbReference>
<dbReference type="Proteomes" id="UP001620626">
    <property type="component" value="Unassembled WGS sequence"/>
</dbReference>
<dbReference type="Pfam" id="PF13672">
    <property type="entry name" value="PP2C_2"/>
    <property type="match status" value="1"/>
</dbReference>
<feature type="compositionally biased region" description="Low complexity" evidence="1">
    <location>
        <begin position="551"/>
        <end position="565"/>
    </location>
</feature>
<feature type="compositionally biased region" description="Basic residues" evidence="1">
    <location>
        <begin position="164"/>
        <end position="173"/>
    </location>
</feature>
<dbReference type="SMART" id="SM00332">
    <property type="entry name" value="PP2Cc"/>
    <property type="match status" value="1"/>
</dbReference>
<keyword evidence="4" id="KW-1185">Reference proteome</keyword>
<dbReference type="PANTHER" id="PTHR21586">
    <property type="entry name" value="TIPA"/>
    <property type="match status" value="1"/>
</dbReference>
<organism evidence="3 4">
    <name type="scientific">Heterodera trifolii</name>
    <dbReference type="NCBI Taxonomy" id="157864"/>
    <lineage>
        <taxon>Eukaryota</taxon>
        <taxon>Metazoa</taxon>
        <taxon>Ecdysozoa</taxon>
        <taxon>Nematoda</taxon>
        <taxon>Chromadorea</taxon>
        <taxon>Rhabditida</taxon>
        <taxon>Tylenchina</taxon>
        <taxon>Tylenchomorpha</taxon>
        <taxon>Tylenchoidea</taxon>
        <taxon>Heteroderidae</taxon>
        <taxon>Heteroderinae</taxon>
        <taxon>Heterodera</taxon>
    </lineage>
</organism>
<gene>
    <name evidence="3" type="ORF">niasHT_007261</name>
</gene>
<evidence type="ECO:0000313" key="4">
    <source>
        <dbReference type="Proteomes" id="UP001620626"/>
    </source>
</evidence>
<dbReference type="AlphaFoldDB" id="A0ABD2LLI5"/>